<evidence type="ECO:0000313" key="1">
    <source>
        <dbReference type="EMBL" id="RMJ06662.1"/>
    </source>
</evidence>
<comment type="caution">
    <text evidence="1">The sequence shown here is derived from an EMBL/GenBank/DDBJ whole genome shotgun (WGS) entry which is preliminary data.</text>
</comment>
<evidence type="ECO:0000313" key="2">
    <source>
        <dbReference type="Proteomes" id="UP000277212"/>
    </source>
</evidence>
<dbReference type="EMBL" id="NKUJ01000396">
    <property type="protein sequence ID" value="RMJ06662.1"/>
    <property type="molecule type" value="Genomic_DNA"/>
</dbReference>
<evidence type="ECO:0008006" key="3">
    <source>
        <dbReference type="Google" id="ProtNLM"/>
    </source>
</evidence>
<gene>
    <name evidence="1" type="ORF">CDV36_013739</name>
</gene>
<accession>A0A3M2RNA4</accession>
<protein>
    <recommendedName>
        <fullName evidence="3">Small secreted protein</fullName>
    </recommendedName>
</protein>
<name>A0A3M2RNA4_9HYPO</name>
<organism evidence="1 2">
    <name type="scientific">Fusarium kuroshium</name>
    <dbReference type="NCBI Taxonomy" id="2010991"/>
    <lineage>
        <taxon>Eukaryota</taxon>
        <taxon>Fungi</taxon>
        <taxon>Dikarya</taxon>
        <taxon>Ascomycota</taxon>
        <taxon>Pezizomycotina</taxon>
        <taxon>Sordariomycetes</taxon>
        <taxon>Hypocreomycetidae</taxon>
        <taxon>Hypocreales</taxon>
        <taxon>Nectriaceae</taxon>
        <taxon>Fusarium</taxon>
        <taxon>Fusarium solani species complex</taxon>
    </lineage>
</organism>
<proteinExistence type="predicted"/>
<dbReference type="AlphaFoldDB" id="A0A3M2RNA4"/>
<dbReference type="OrthoDB" id="5352317at2759"/>
<sequence>MYFWTLVLVDLVWQRYKELKTPGQAVFSPHQQTPLHLLHHSHLQHFNIFSTFSHHSIAPTAKMKFSITIVAALLSATGMAAPANEVSMMAASPQWTIQTLNRVCDKPDATCTWNFKINTGSGAATACKYVVKSTKTAKASKANGGPATCGDFTITSGWSGQFGADKGFTTLSVVSKSKKQIIYPAYTDQQLAGGKVVKPDQAYAPASLP</sequence>
<dbReference type="Proteomes" id="UP000277212">
    <property type="component" value="Unassembled WGS sequence"/>
</dbReference>
<reference evidence="1 2" key="1">
    <citation type="submission" date="2017-06" db="EMBL/GenBank/DDBJ databases">
        <title>Comparative genomic analysis of Ambrosia Fusariam Clade fungi.</title>
        <authorList>
            <person name="Stajich J.E."/>
            <person name="Carrillo J."/>
            <person name="Kijimoto T."/>
            <person name="Eskalen A."/>
            <person name="O'Donnell K."/>
            <person name="Kasson M."/>
        </authorList>
    </citation>
    <scope>NUCLEOTIDE SEQUENCE [LARGE SCALE GENOMIC DNA]</scope>
    <source>
        <strain evidence="1">UCR3666</strain>
    </source>
</reference>
<keyword evidence="2" id="KW-1185">Reference proteome</keyword>